<gene>
    <name evidence="1" type="ORF">FA95DRAFT_1561225</name>
</gene>
<proteinExistence type="predicted"/>
<protein>
    <submittedName>
        <fullName evidence="1">Uncharacterized protein</fullName>
    </submittedName>
</protein>
<evidence type="ECO:0000313" key="2">
    <source>
        <dbReference type="Proteomes" id="UP000814033"/>
    </source>
</evidence>
<sequence length="343" mass="38838">MTNWRDPALVAKDYLASIRLIHVVTGIIIWEVVVTCKYELAVLTGRRTYRWTIWIYVWCRISTLISFICIIIPKDFTGLTNCRAWDVAVYTWGYIAMSLASSIIILRIIAIWDRNVYVSVLSMAVWIGSFTLNVRHITLVRSIYDPLAGVCMPINTVNNLANGIGIAVSDIVLLIVMLVGIMRHRPQEKLKLLGPRNLFTLLWHQRLMWLALAALAEIPAVVLLALNLNDALNVMCQSTMSAILTVGATRMYRSLSSYRPFTEFHLTDPSDGPPTELRFRTMLRDDETHVTDPEVQRGVSMGRIHLDFDGARGDRNERKESDDVRVEGSLQEEKFAMAGLGEV</sequence>
<evidence type="ECO:0000313" key="1">
    <source>
        <dbReference type="EMBL" id="KAI0045341.1"/>
    </source>
</evidence>
<comment type="caution">
    <text evidence="1">The sequence shown here is derived from an EMBL/GenBank/DDBJ whole genome shotgun (WGS) entry which is preliminary data.</text>
</comment>
<keyword evidence="2" id="KW-1185">Reference proteome</keyword>
<dbReference type="EMBL" id="MU275954">
    <property type="protein sequence ID" value="KAI0045341.1"/>
    <property type="molecule type" value="Genomic_DNA"/>
</dbReference>
<accession>A0ACB8RMC3</accession>
<reference evidence="1" key="1">
    <citation type="submission" date="2021-02" db="EMBL/GenBank/DDBJ databases">
        <authorList>
            <consortium name="DOE Joint Genome Institute"/>
            <person name="Ahrendt S."/>
            <person name="Looney B.P."/>
            <person name="Miyauchi S."/>
            <person name="Morin E."/>
            <person name="Drula E."/>
            <person name="Courty P.E."/>
            <person name="Chicoki N."/>
            <person name="Fauchery L."/>
            <person name="Kohler A."/>
            <person name="Kuo A."/>
            <person name="Labutti K."/>
            <person name="Pangilinan J."/>
            <person name="Lipzen A."/>
            <person name="Riley R."/>
            <person name="Andreopoulos W."/>
            <person name="He G."/>
            <person name="Johnson J."/>
            <person name="Barry K.W."/>
            <person name="Grigoriev I.V."/>
            <person name="Nagy L."/>
            <person name="Hibbett D."/>
            <person name="Henrissat B."/>
            <person name="Matheny P.B."/>
            <person name="Labbe J."/>
            <person name="Martin F."/>
        </authorList>
    </citation>
    <scope>NUCLEOTIDE SEQUENCE</scope>
    <source>
        <strain evidence="1">FP105234-sp</strain>
    </source>
</reference>
<dbReference type="Proteomes" id="UP000814033">
    <property type="component" value="Unassembled WGS sequence"/>
</dbReference>
<organism evidence="1 2">
    <name type="scientific">Auriscalpium vulgare</name>
    <dbReference type="NCBI Taxonomy" id="40419"/>
    <lineage>
        <taxon>Eukaryota</taxon>
        <taxon>Fungi</taxon>
        <taxon>Dikarya</taxon>
        <taxon>Basidiomycota</taxon>
        <taxon>Agaricomycotina</taxon>
        <taxon>Agaricomycetes</taxon>
        <taxon>Russulales</taxon>
        <taxon>Auriscalpiaceae</taxon>
        <taxon>Auriscalpium</taxon>
    </lineage>
</organism>
<name>A0ACB8RMC3_9AGAM</name>
<reference evidence="1" key="2">
    <citation type="journal article" date="2022" name="New Phytol.">
        <title>Evolutionary transition to the ectomycorrhizal habit in the genomes of a hyperdiverse lineage of mushroom-forming fungi.</title>
        <authorList>
            <person name="Looney B."/>
            <person name="Miyauchi S."/>
            <person name="Morin E."/>
            <person name="Drula E."/>
            <person name="Courty P.E."/>
            <person name="Kohler A."/>
            <person name="Kuo A."/>
            <person name="LaButti K."/>
            <person name="Pangilinan J."/>
            <person name="Lipzen A."/>
            <person name="Riley R."/>
            <person name="Andreopoulos W."/>
            <person name="He G."/>
            <person name="Johnson J."/>
            <person name="Nolan M."/>
            <person name="Tritt A."/>
            <person name="Barry K.W."/>
            <person name="Grigoriev I.V."/>
            <person name="Nagy L.G."/>
            <person name="Hibbett D."/>
            <person name="Henrissat B."/>
            <person name="Matheny P.B."/>
            <person name="Labbe J."/>
            <person name="Martin F.M."/>
        </authorList>
    </citation>
    <scope>NUCLEOTIDE SEQUENCE</scope>
    <source>
        <strain evidence="1">FP105234-sp</strain>
    </source>
</reference>